<evidence type="ECO:0000256" key="8">
    <source>
        <dbReference type="SAM" id="SignalP"/>
    </source>
</evidence>
<protein>
    <recommendedName>
        <fullName evidence="7">Sulfate-binding protein</fullName>
    </recommendedName>
</protein>
<dbReference type="PANTHER" id="PTHR30368">
    <property type="entry name" value="SULFATE-BINDING PROTEIN"/>
    <property type="match status" value="1"/>
</dbReference>
<evidence type="ECO:0000256" key="3">
    <source>
        <dbReference type="ARBA" id="ARBA00022448"/>
    </source>
</evidence>
<dbReference type="PANTHER" id="PTHR30368:SF2">
    <property type="entry name" value="SULFATE-BINDING PROTEIN"/>
    <property type="match status" value="1"/>
</dbReference>
<comment type="caution">
    <text evidence="9">The sequence shown here is derived from an EMBL/GenBank/DDBJ whole genome shotgun (WGS) entry which is preliminary data.</text>
</comment>
<comment type="function">
    <text evidence="6">This protein specifically binds sulfate and is involved in its transmembrane transport.</text>
</comment>
<dbReference type="Proteomes" id="UP000574369">
    <property type="component" value="Unassembled WGS sequence"/>
</dbReference>
<comment type="similarity">
    <text evidence="2">Belongs to the prokaryotic sulfate-binding protein family.</text>
</comment>
<name>A0ABR6GXH3_9BURK</name>
<keyword evidence="3" id="KW-0813">Transport</keyword>
<dbReference type="Pfam" id="PF13531">
    <property type="entry name" value="SBP_bac_11"/>
    <property type="match status" value="1"/>
</dbReference>
<evidence type="ECO:0000256" key="7">
    <source>
        <dbReference type="ARBA" id="ARBA00041180"/>
    </source>
</evidence>
<gene>
    <name evidence="9" type="ORF">FHS28_004236</name>
</gene>
<dbReference type="NCBIfam" id="NF008022">
    <property type="entry name" value="PRK10752.1"/>
    <property type="match status" value="1"/>
</dbReference>
<dbReference type="SUPFAM" id="SSF53850">
    <property type="entry name" value="Periplasmic binding protein-like II"/>
    <property type="match status" value="1"/>
</dbReference>
<accession>A0ABR6GXH3</accession>
<evidence type="ECO:0000256" key="5">
    <source>
        <dbReference type="ARBA" id="ARBA00022764"/>
    </source>
</evidence>
<organism evidence="9 10">
    <name type="scientific">Roseateles terrae</name>
    <dbReference type="NCBI Taxonomy" id="431060"/>
    <lineage>
        <taxon>Bacteria</taxon>
        <taxon>Pseudomonadati</taxon>
        <taxon>Pseudomonadota</taxon>
        <taxon>Betaproteobacteria</taxon>
        <taxon>Burkholderiales</taxon>
        <taxon>Sphaerotilaceae</taxon>
        <taxon>Roseateles</taxon>
    </lineage>
</organism>
<dbReference type="CDD" id="cd01005">
    <property type="entry name" value="PBP2_CysP"/>
    <property type="match status" value="1"/>
</dbReference>
<evidence type="ECO:0000313" key="10">
    <source>
        <dbReference type="Proteomes" id="UP000574369"/>
    </source>
</evidence>
<dbReference type="EMBL" id="JACHXO010000009">
    <property type="protein sequence ID" value="MBB3196811.1"/>
    <property type="molecule type" value="Genomic_DNA"/>
</dbReference>
<evidence type="ECO:0000313" key="9">
    <source>
        <dbReference type="EMBL" id="MBB3196811.1"/>
    </source>
</evidence>
<proteinExistence type="inferred from homology"/>
<feature type="chain" id="PRO_5045484548" description="Sulfate-binding protein" evidence="8">
    <location>
        <begin position="45"/>
        <end position="359"/>
    </location>
</feature>
<keyword evidence="5" id="KW-0574">Periplasm</keyword>
<feature type="signal peptide" evidence="8">
    <location>
        <begin position="1"/>
        <end position="44"/>
    </location>
</feature>
<keyword evidence="10" id="KW-1185">Reference proteome</keyword>
<dbReference type="Gene3D" id="3.40.190.10">
    <property type="entry name" value="Periplasmic binding protein-like II"/>
    <property type="match status" value="2"/>
</dbReference>
<dbReference type="PROSITE" id="PS00401">
    <property type="entry name" value="PROK_SULFATE_BIND_1"/>
    <property type="match status" value="1"/>
</dbReference>
<keyword evidence="4 8" id="KW-0732">Signal</keyword>
<evidence type="ECO:0000256" key="6">
    <source>
        <dbReference type="ARBA" id="ARBA00037097"/>
    </source>
</evidence>
<evidence type="ECO:0000256" key="1">
    <source>
        <dbReference type="ARBA" id="ARBA00004418"/>
    </source>
</evidence>
<comment type="subcellular location">
    <subcellularLocation>
        <location evidence="1">Periplasm</location>
    </subcellularLocation>
</comment>
<evidence type="ECO:0000256" key="2">
    <source>
        <dbReference type="ARBA" id="ARBA00006099"/>
    </source>
</evidence>
<sequence>MSTPSVRAASAPSAAKTSQPRRQILMLAAALPLLGAQAWTPALAQSAAPATLLNVSYDVARELYKQINPAFVAHWKTKTGQTVTINQSHGGSSKQIGSVIGGLEADVVTMNQATDVDTLAEKGLTSADWRQRFPNAAAPYSSTMLFLVRKGNPKQIKDWNDLARPGVQVIIPNPKVTGNGRYGYLAAWGSVIAKGGTDAQAKDLLTRILTNVPVLDGGGRGATTTFTQRGIGDVLLTFESEAELIENEFGKGQFEVVYPSISIEADAPVAVVDKVVNKKGSAALAKAYLDFLWTPEAQEIIAQNNFRPRDPAVFKRHAQRFAPIKLFGVDQTLGGWSKVYKTHFVDGGQYDQIMGSLKR</sequence>
<evidence type="ECO:0000256" key="4">
    <source>
        <dbReference type="ARBA" id="ARBA00022729"/>
    </source>
</evidence>
<dbReference type="NCBIfam" id="TIGR00971">
    <property type="entry name" value="3a0106s03"/>
    <property type="match status" value="1"/>
</dbReference>
<dbReference type="InterPro" id="IPR000957">
    <property type="entry name" value="Sulphate/thiosulphate-bd_CS"/>
</dbReference>
<dbReference type="InterPro" id="IPR005669">
    <property type="entry name" value="Thiosulph/SO4-bd"/>
</dbReference>
<dbReference type="NCBIfam" id="NF008106">
    <property type="entry name" value="PRK10852.1"/>
    <property type="match status" value="1"/>
</dbReference>
<reference evidence="9 10" key="1">
    <citation type="submission" date="2020-08" db="EMBL/GenBank/DDBJ databases">
        <title>Genomic Encyclopedia of Type Strains, Phase III (KMG-III): the genomes of soil and plant-associated and newly described type strains.</title>
        <authorList>
            <person name="Whitman W."/>
        </authorList>
    </citation>
    <scope>NUCLEOTIDE SEQUENCE [LARGE SCALE GENOMIC DNA]</scope>
    <source>
        <strain evidence="9 10">CECT 7247</strain>
    </source>
</reference>